<evidence type="ECO:0000313" key="3">
    <source>
        <dbReference type="EMBL" id="SOD20300.1"/>
    </source>
</evidence>
<evidence type="ECO:0000256" key="1">
    <source>
        <dbReference type="ARBA" id="ARBA00007613"/>
    </source>
</evidence>
<keyword evidence="2" id="KW-0812">Transmembrane</keyword>
<dbReference type="EMBL" id="OCMT01000004">
    <property type="protein sequence ID" value="SOD20300.1"/>
    <property type="molecule type" value="Genomic_DNA"/>
</dbReference>
<comment type="similarity">
    <text evidence="1 2">Belongs to the outer membrane factor (OMF) (TC 1.B.17) family.</text>
</comment>
<protein>
    <submittedName>
        <fullName evidence="3">Efflux transporter, outer membrane factor (OMF) lipoprotein, NodT family</fullName>
    </submittedName>
</protein>
<evidence type="ECO:0000313" key="4">
    <source>
        <dbReference type="Proteomes" id="UP000219281"/>
    </source>
</evidence>
<keyword evidence="2" id="KW-1134">Transmembrane beta strand</keyword>
<dbReference type="InterPro" id="IPR010131">
    <property type="entry name" value="MdtP/NodT-like"/>
</dbReference>
<dbReference type="Gene3D" id="2.20.200.10">
    <property type="entry name" value="Outer membrane efflux proteins (OEP)"/>
    <property type="match status" value="1"/>
</dbReference>
<keyword evidence="4" id="KW-1185">Reference proteome</keyword>
<reference evidence="4" key="1">
    <citation type="submission" date="2017-09" db="EMBL/GenBank/DDBJ databases">
        <authorList>
            <person name="Varghese N."/>
            <person name="Submissions S."/>
        </authorList>
    </citation>
    <scope>NUCLEOTIDE SEQUENCE [LARGE SCALE GENOMIC DNA]</scope>
    <source>
        <strain evidence="4">CGMCC 1.12803</strain>
    </source>
</reference>
<organism evidence="3 4">
    <name type="scientific">Pedobacter xixiisoli</name>
    <dbReference type="NCBI Taxonomy" id="1476464"/>
    <lineage>
        <taxon>Bacteria</taxon>
        <taxon>Pseudomonadati</taxon>
        <taxon>Bacteroidota</taxon>
        <taxon>Sphingobacteriia</taxon>
        <taxon>Sphingobacteriales</taxon>
        <taxon>Sphingobacteriaceae</taxon>
        <taxon>Pedobacter</taxon>
    </lineage>
</organism>
<dbReference type="PANTHER" id="PTHR30203:SF33">
    <property type="entry name" value="BLR4455 PROTEIN"/>
    <property type="match status" value="1"/>
</dbReference>
<accession>A0A286AEH7</accession>
<dbReference type="Pfam" id="PF02321">
    <property type="entry name" value="OEP"/>
    <property type="match status" value="2"/>
</dbReference>
<keyword evidence="2" id="KW-0472">Membrane</keyword>
<gene>
    <name evidence="3" type="ORF">SAMN06297358_4014</name>
</gene>
<sequence>MTRNQKISIFITGSLLLSLGACVTQKYKTPEELKADGLYRDVAQTDTATIANLPTSTLFTDPQLQALIKEGIENNLDLKASIERMKSAEANLRLSKTAFLPSLNLDVNATDNKQSRAALNLPPSINIPLETQLYRAQLSTAWEIDVWGKLGSAKRSALASYLQTDAAKRAVQTQLVSSIATNYYTLLALDTQLKITEQTLASRIKNVEAIKELKEAGIVNGAAVVQSEANRYAAEVSIPDLRRSIRETENALNLLLGRGAGSVARSTFDVQQDYKDLQVGLSSQLLKNRPDVQQAELAFRVAFENTNLAKTYFYPQLTLTANGGLSSLKLENFFNNSIFYSIVGGLTQPIFNKGQNKARLTSAKAAQQESYFAFQKSVLTAGSEVSNALYAYQTAVEKEASRAKQIESLEKAVDYTKELLKYSSATNYTDVLTSEQSLLSAQLNGVNDRLQKLQAIVSLYRALGGGWKE</sequence>
<comment type="subcellular location">
    <subcellularLocation>
        <location evidence="2">Cell membrane</location>
        <topology evidence="2">Lipid-anchor</topology>
    </subcellularLocation>
</comment>
<dbReference type="GO" id="GO:0005886">
    <property type="term" value="C:plasma membrane"/>
    <property type="evidence" value="ECO:0007669"/>
    <property type="project" value="UniProtKB-SubCell"/>
</dbReference>
<dbReference type="OrthoDB" id="9770517at2"/>
<dbReference type="Gene3D" id="1.20.1600.10">
    <property type="entry name" value="Outer membrane efflux proteins (OEP)"/>
    <property type="match status" value="1"/>
</dbReference>
<keyword evidence="2" id="KW-0564">Palmitate</keyword>
<dbReference type="InterPro" id="IPR003423">
    <property type="entry name" value="OMP_efflux"/>
</dbReference>
<dbReference type="PROSITE" id="PS51257">
    <property type="entry name" value="PROKAR_LIPOPROTEIN"/>
    <property type="match status" value="1"/>
</dbReference>
<name>A0A286AEH7_9SPHI</name>
<dbReference type="AlphaFoldDB" id="A0A286AEH7"/>
<dbReference type="SUPFAM" id="SSF56954">
    <property type="entry name" value="Outer membrane efflux proteins (OEP)"/>
    <property type="match status" value="1"/>
</dbReference>
<proteinExistence type="inferred from homology"/>
<dbReference type="PANTHER" id="PTHR30203">
    <property type="entry name" value="OUTER MEMBRANE CATION EFFLUX PROTEIN"/>
    <property type="match status" value="1"/>
</dbReference>
<keyword evidence="2 3" id="KW-0449">Lipoprotein</keyword>
<dbReference type="NCBIfam" id="TIGR01845">
    <property type="entry name" value="outer_NodT"/>
    <property type="match status" value="1"/>
</dbReference>
<dbReference type="Proteomes" id="UP000219281">
    <property type="component" value="Unassembled WGS sequence"/>
</dbReference>
<dbReference type="GO" id="GO:0015562">
    <property type="term" value="F:efflux transmembrane transporter activity"/>
    <property type="evidence" value="ECO:0007669"/>
    <property type="project" value="InterPro"/>
</dbReference>
<evidence type="ECO:0000256" key="2">
    <source>
        <dbReference type="RuleBase" id="RU362097"/>
    </source>
</evidence>
<dbReference type="RefSeq" id="WP_097133763.1">
    <property type="nucleotide sequence ID" value="NZ_OCMT01000004.1"/>
</dbReference>